<dbReference type="EMBL" id="DXEN01000060">
    <property type="protein sequence ID" value="HIX86542.1"/>
    <property type="molecule type" value="Genomic_DNA"/>
</dbReference>
<protein>
    <submittedName>
        <fullName evidence="1">Uncharacterized protein</fullName>
    </submittedName>
</protein>
<gene>
    <name evidence="1" type="ORF">H9848_08045</name>
</gene>
<organism evidence="1 2">
    <name type="scientific">Candidatus Parabacteroides intestinigallinarum</name>
    <dbReference type="NCBI Taxonomy" id="2838722"/>
    <lineage>
        <taxon>Bacteria</taxon>
        <taxon>Pseudomonadati</taxon>
        <taxon>Bacteroidota</taxon>
        <taxon>Bacteroidia</taxon>
        <taxon>Bacteroidales</taxon>
        <taxon>Tannerellaceae</taxon>
        <taxon>Parabacteroides</taxon>
    </lineage>
</organism>
<accession>A0A9D1XRR3</accession>
<dbReference type="Proteomes" id="UP000823847">
    <property type="component" value="Unassembled WGS sequence"/>
</dbReference>
<reference evidence="1" key="1">
    <citation type="journal article" date="2021" name="PeerJ">
        <title>Extensive microbial diversity within the chicken gut microbiome revealed by metagenomics and culture.</title>
        <authorList>
            <person name="Gilroy R."/>
            <person name="Ravi A."/>
            <person name="Getino M."/>
            <person name="Pursley I."/>
            <person name="Horton D.L."/>
            <person name="Alikhan N.F."/>
            <person name="Baker D."/>
            <person name="Gharbi K."/>
            <person name="Hall N."/>
            <person name="Watson M."/>
            <person name="Adriaenssens E.M."/>
            <person name="Foster-Nyarko E."/>
            <person name="Jarju S."/>
            <person name="Secka A."/>
            <person name="Antonio M."/>
            <person name="Oren A."/>
            <person name="Chaudhuri R.R."/>
            <person name="La Ragione R."/>
            <person name="Hildebrand F."/>
            <person name="Pallen M.J."/>
        </authorList>
    </citation>
    <scope>NUCLEOTIDE SEQUENCE</scope>
    <source>
        <strain evidence="1">ChiHecec2B26-12326</strain>
    </source>
</reference>
<evidence type="ECO:0000313" key="1">
    <source>
        <dbReference type="EMBL" id="HIX86542.1"/>
    </source>
</evidence>
<comment type="caution">
    <text evidence="1">The sequence shown here is derived from an EMBL/GenBank/DDBJ whole genome shotgun (WGS) entry which is preliminary data.</text>
</comment>
<proteinExistence type="predicted"/>
<evidence type="ECO:0000313" key="2">
    <source>
        <dbReference type="Proteomes" id="UP000823847"/>
    </source>
</evidence>
<name>A0A9D1XRR3_9BACT</name>
<dbReference type="AlphaFoldDB" id="A0A9D1XRR3"/>
<sequence length="167" mass="19943">MFIDFLRKKKMLDYSSRELVIDILKKLNCTIKEDEDSMYFTYQGKDFVIKPLSRDNLLIYSQEGKIDLDDKNILILQRVLNHINYQYEYLSSFGVEDKESNSWWVINKVTTVFIPEIPEIQVYLQKILNMFFDAGRDIRGMFQAEISRQEQTNEPFRVKGFNQVDKD</sequence>
<reference evidence="1" key="2">
    <citation type="submission" date="2021-04" db="EMBL/GenBank/DDBJ databases">
        <authorList>
            <person name="Gilroy R."/>
        </authorList>
    </citation>
    <scope>NUCLEOTIDE SEQUENCE</scope>
    <source>
        <strain evidence="1">ChiHecec2B26-12326</strain>
    </source>
</reference>